<dbReference type="PANTHER" id="PTHR11361:SF34">
    <property type="entry name" value="DNA MISMATCH REPAIR PROTEIN MSH1, MITOCHONDRIAL"/>
    <property type="match status" value="1"/>
</dbReference>
<evidence type="ECO:0000256" key="3">
    <source>
        <dbReference type="ARBA" id="ARBA00023125"/>
    </source>
</evidence>
<dbReference type="GO" id="GO:0006298">
    <property type="term" value="P:mismatch repair"/>
    <property type="evidence" value="ECO:0007669"/>
    <property type="project" value="InterPro"/>
</dbReference>
<dbReference type="InterPro" id="IPR000432">
    <property type="entry name" value="DNA_mismatch_repair_MutS_C"/>
</dbReference>
<dbReference type="AlphaFoldDB" id="A0A7J2U4F7"/>
<gene>
    <name evidence="5" type="ORF">ENO26_08705</name>
</gene>
<evidence type="ECO:0000256" key="2">
    <source>
        <dbReference type="ARBA" id="ARBA00022840"/>
    </source>
</evidence>
<comment type="caution">
    <text evidence="5">The sequence shown here is derived from an EMBL/GenBank/DDBJ whole genome shotgun (WGS) entry which is preliminary data.</text>
</comment>
<dbReference type="PANTHER" id="PTHR11361">
    <property type="entry name" value="DNA MISMATCH REPAIR PROTEIN MUTS FAMILY MEMBER"/>
    <property type="match status" value="1"/>
</dbReference>
<dbReference type="SUPFAM" id="SSF52540">
    <property type="entry name" value="P-loop containing nucleoside triphosphate hydrolases"/>
    <property type="match status" value="1"/>
</dbReference>
<dbReference type="EMBL" id="DSEU01000059">
    <property type="protein sequence ID" value="HEM67621.1"/>
    <property type="molecule type" value="Genomic_DNA"/>
</dbReference>
<organism evidence="5">
    <name type="scientific">Ignisphaera aggregans</name>
    <dbReference type="NCBI Taxonomy" id="334771"/>
    <lineage>
        <taxon>Archaea</taxon>
        <taxon>Thermoproteota</taxon>
        <taxon>Thermoprotei</taxon>
        <taxon>Desulfurococcales</taxon>
        <taxon>Desulfurococcaceae</taxon>
        <taxon>Ignisphaera</taxon>
    </lineage>
</organism>
<dbReference type="Gene3D" id="3.40.50.300">
    <property type="entry name" value="P-loop containing nucleotide triphosphate hydrolases"/>
    <property type="match status" value="1"/>
</dbReference>
<dbReference type="InterPro" id="IPR027417">
    <property type="entry name" value="P-loop_NTPase"/>
</dbReference>
<evidence type="ECO:0000313" key="5">
    <source>
        <dbReference type="EMBL" id="HEM67621.1"/>
    </source>
</evidence>
<evidence type="ECO:0000256" key="1">
    <source>
        <dbReference type="ARBA" id="ARBA00022741"/>
    </source>
</evidence>
<keyword evidence="2" id="KW-0067">ATP-binding</keyword>
<dbReference type="Pfam" id="PF00488">
    <property type="entry name" value="MutS_V"/>
    <property type="match status" value="1"/>
</dbReference>
<keyword evidence="1" id="KW-0547">Nucleotide-binding</keyword>
<dbReference type="GO" id="GO:0140664">
    <property type="term" value="F:ATP-dependent DNA damage sensor activity"/>
    <property type="evidence" value="ECO:0007669"/>
    <property type="project" value="InterPro"/>
</dbReference>
<dbReference type="SMART" id="SM00534">
    <property type="entry name" value="MUTSac"/>
    <property type="match status" value="1"/>
</dbReference>
<feature type="domain" description="DNA mismatch repair proteins mutS family" evidence="4">
    <location>
        <begin position="315"/>
        <end position="494"/>
    </location>
</feature>
<protein>
    <recommendedName>
        <fullName evidence="4">DNA mismatch repair proteins mutS family domain-containing protein</fullName>
    </recommendedName>
</protein>
<dbReference type="GO" id="GO:0030983">
    <property type="term" value="F:mismatched DNA binding"/>
    <property type="evidence" value="ECO:0007669"/>
    <property type="project" value="InterPro"/>
</dbReference>
<keyword evidence="3" id="KW-0238">DNA-binding</keyword>
<reference evidence="5" key="1">
    <citation type="journal article" date="2020" name="mSystems">
        <title>Genome- and Community-Level Interaction Insights into Carbon Utilization and Element Cycling Functions of Hydrothermarchaeota in Hydrothermal Sediment.</title>
        <authorList>
            <person name="Zhou Z."/>
            <person name="Liu Y."/>
            <person name="Xu W."/>
            <person name="Pan J."/>
            <person name="Luo Z.H."/>
            <person name="Li M."/>
        </authorList>
    </citation>
    <scope>NUCLEOTIDE SEQUENCE [LARGE SCALE GENOMIC DNA]</scope>
    <source>
        <strain evidence="5">SpSt-125</strain>
    </source>
</reference>
<sequence>MEYKSILGERGRAADEQVLYDLRISELLEDILGRERDEFLRSLYLEPLNNEEIAVFRLNVFRDLMRNEVYNAVENFVEKIRESIDYIELEKEAYEQHKLGLHLDAALSYIEAVESFYNDLKVLGIRSQGLLNFLNYLQSIVESRSFRLMKERAYEAKKARDEIKIRVKIIGNRIKVRRYDEGKDLSAIIKNLFSRFKESEVEEVKHIRVTSEMSHIHAAILEGAFKFYRKEYEILKRFMEDFQKIVDDGVMRFAKEVKFYLTYVRYMKKVMQPEYLFTIPNFTCDGSINVKNFYNLLLLRSGRVVHNDISTDGVKRVFVITGMNSGGKTTFAISFGQLAYLSTLGLPVPATEASLPFFTSIMTAFPAREDPRESMSRLEQDITKALKILKQANSTTLVIANELFSTTTSEEGFQLARLFLSELNRKRAYCLFVTFIPGVASIDFTISLVAMPSPEDPMKPSYKILPGSPPSEYMAVRIAAKHRLLYNHLREILR</sequence>
<evidence type="ECO:0000259" key="4">
    <source>
        <dbReference type="SMART" id="SM00534"/>
    </source>
</evidence>
<accession>A0A7J2U4F7</accession>
<dbReference type="GO" id="GO:0005524">
    <property type="term" value="F:ATP binding"/>
    <property type="evidence" value="ECO:0007669"/>
    <property type="project" value="UniProtKB-KW"/>
</dbReference>
<dbReference type="GO" id="GO:0005829">
    <property type="term" value="C:cytosol"/>
    <property type="evidence" value="ECO:0007669"/>
    <property type="project" value="TreeGrafter"/>
</dbReference>
<dbReference type="InterPro" id="IPR045076">
    <property type="entry name" value="MutS"/>
</dbReference>
<name>A0A7J2U4F7_9CREN</name>
<proteinExistence type="predicted"/>